<dbReference type="AlphaFoldDB" id="A0A239BCV2"/>
<name>A0A239BCV2_9FIRM</name>
<dbReference type="GO" id="GO:0140359">
    <property type="term" value="F:ABC-type transporter activity"/>
    <property type="evidence" value="ECO:0007669"/>
    <property type="project" value="InterPro"/>
</dbReference>
<dbReference type="Gene3D" id="3.40.1710.10">
    <property type="entry name" value="abc type-2 transporter like domain"/>
    <property type="match status" value="1"/>
</dbReference>
<protein>
    <submittedName>
        <fullName evidence="8">ABC-2 family transporter protein</fullName>
    </submittedName>
</protein>
<dbReference type="EMBL" id="FZOJ01000003">
    <property type="protein sequence ID" value="SNS04833.1"/>
    <property type="molecule type" value="Genomic_DNA"/>
</dbReference>
<evidence type="ECO:0000256" key="1">
    <source>
        <dbReference type="ARBA" id="ARBA00004651"/>
    </source>
</evidence>
<evidence type="ECO:0000256" key="2">
    <source>
        <dbReference type="ARBA" id="ARBA00022475"/>
    </source>
</evidence>
<dbReference type="GO" id="GO:0005886">
    <property type="term" value="C:plasma membrane"/>
    <property type="evidence" value="ECO:0007669"/>
    <property type="project" value="UniProtKB-SubCell"/>
</dbReference>
<dbReference type="RefSeq" id="WP_089281619.1">
    <property type="nucleotide sequence ID" value="NZ_FZOJ01000003.1"/>
</dbReference>
<feature type="transmembrane region" description="Helical" evidence="6">
    <location>
        <begin position="20"/>
        <end position="39"/>
    </location>
</feature>
<comment type="subcellular location">
    <subcellularLocation>
        <location evidence="1">Cell membrane</location>
        <topology evidence="1">Multi-pass membrane protein</topology>
    </subcellularLocation>
</comment>
<evidence type="ECO:0000256" key="3">
    <source>
        <dbReference type="ARBA" id="ARBA00022692"/>
    </source>
</evidence>
<feature type="transmembrane region" description="Helical" evidence="6">
    <location>
        <begin position="322"/>
        <end position="340"/>
    </location>
</feature>
<sequence length="400" mass="45061">MKTITIAKVKIKELLSSKGFIIIMVILPIIFVYAIGSIYSPDYLAEGIPIAIVDEDNSEYSRFLIDLLKEEEIVKIIEVDEKRAYEMVANNEVEGAYLIKSDFEMLIKNNDYPKIEVMKSSASYGAEAISEIISSSVVRLISNARAANTVVGEYKNRGLIAEEDKEKLWQAVFDTSESYWYPQQLMQLDYTSVYYGTESESRGMIAGFTEGPIGILMTFLALFLGYGLISIVKEREEGTLRRLYIISSSSTAIIMGNAIAMFLVAIFHIVILLSIFYYVLNIPFDISLSQITYMLAIYSLLWISVIIYLATMMNYSGGIQSIYAIGIMITSIIGGCFWSLDLLPKPMRALAMLTPQGITMASMRLIEFGEVTKVLKYTSMMILASLLFLILARRRLKHHI</sequence>
<feature type="domain" description="ABC-2 type transporter transmembrane" evidence="7">
    <location>
        <begin position="18"/>
        <end position="392"/>
    </location>
</feature>
<evidence type="ECO:0000259" key="7">
    <source>
        <dbReference type="Pfam" id="PF12698"/>
    </source>
</evidence>
<keyword evidence="5 6" id="KW-0472">Membrane</keyword>
<reference evidence="8 9" key="1">
    <citation type="submission" date="2017-06" db="EMBL/GenBank/DDBJ databases">
        <authorList>
            <person name="Kim H.J."/>
            <person name="Triplett B.A."/>
        </authorList>
    </citation>
    <scope>NUCLEOTIDE SEQUENCE [LARGE SCALE GENOMIC DNA]</scope>
    <source>
        <strain evidence="8 9">SCA</strain>
    </source>
</reference>
<evidence type="ECO:0000313" key="9">
    <source>
        <dbReference type="Proteomes" id="UP000198304"/>
    </source>
</evidence>
<evidence type="ECO:0000256" key="6">
    <source>
        <dbReference type="SAM" id="Phobius"/>
    </source>
</evidence>
<evidence type="ECO:0000256" key="5">
    <source>
        <dbReference type="ARBA" id="ARBA00023136"/>
    </source>
</evidence>
<evidence type="ECO:0000256" key="4">
    <source>
        <dbReference type="ARBA" id="ARBA00022989"/>
    </source>
</evidence>
<feature type="transmembrane region" description="Helical" evidence="6">
    <location>
        <begin position="374"/>
        <end position="392"/>
    </location>
</feature>
<dbReference type="InterPro" id="IPR013525">
    <property type="entry name" value="ABC2_TM"/>
</dbReference>
<feature type="transmembrane region" description="Helical" evidence="6">
    <location>
        <begin position="291"/>
        <end position="310"/>
    </location>
</feature>
<organism evidence="8 9">
    <name type="scientific">Anaerovirgula multivorans</name>
    <dbReference type="NCBI Taxonomy" id="312168"/>
    <lineage>
        <taxon>Bacteria</taxon>
        <taxon>Bacillati</taxon>
        <taxon>Bacillota</taxon>
        <taxon>Clostridia</taxon>
        <taxon>Peptostreptococcales</taxon>
        <taxon>Natronincolaceae</taxon>
        <taxon>Anaerovirgula</taxon>
    </lineage>
</organism>
<keyword evidence="9" id="KW-1185">Reference proteome</keyword>
<dbReference type="Proteomes" id="UP000198304">
    <property type="component" value="Unassembled WGS sequence"/>
</dbReference>
<dbReference type="PANTHER" id="PTHR30294:SF29">
    <property type="entry name" value="MULTIDRUG ABC TRANSPORTER PERMEASE YBHS-RELATED"/>
    <property type="match status" value="1"/>
</dbReference>
<accession>A0A239BCV2</accession>
<dbReference type="InterPro" id="IPR051449">
    <property type="entry name" value="ABC-2_transporter_component"/>
</dbReference>
<dbReference type="PANTHER" id="PTHR30294">
    <property type="entry name" value="MEMBRANE COMPONENT OF ABC TRANSPORTER YHHJ-RELATED"/>
    <property type="match status" value="1"/>
</dbReference>
<feature type="transmembrane region" description="Helical" evidence="6">
    <location>
        <begin position="253"/>
        <end position="279"/>
    </location>
</feature>
<evidence type="ECO:0000313" key="8">
    <source>
        <dbReference type="EMBL" id="SNS04833.1"/>
    </source>
</evidence>
<keyword evidence="2" id="KW-1003">Cell membrane</keyword>
<keyword evidence="3 6" id="KW-0812">Transmembrane</keyword>
<gene>
    <name evidence="8" type="ORF">SAMN05446037_1003128</name>
</gene>
<feature type="transmembrane region" description="Helical" evidence="6">
    <location>
        <begin position="213"/>
        <end position="232"/>
    </location>
</feature>
<proteinExistence type="predicted"/>
<keyword evidence="4 6" id="KW-1133">Transmembrane helix</keyword>
<dbReference type="Pfam" id="PF12698">
    <property type="entry name" value="ABC2_membrane_3"/>
    <property type="match status" value="1"/>
</dbReference>